<evidence type="ECO:0000313" key="4">
    <source>
        <dbReference type="Proteomes" id="UP000238312"/>
    </source>
</evidence>
<dbReference type="RefSeq" id="WP_106239325.1">
    <property type="nucleotide sequence ID" value="NZ_JBFAIL010000010.1"/>
</dbReference>
<dbReference type="GO" id="GO:0005829">
    <property type="term" value="C:cytosol"/>
    <property type="evidence" value="ECO:0007669"/>
    <property type="project" value="TreeGrafter"/>
</dbReference>
<dbReference type="Proteomes" id="UP000238312">
    <property type="component" value="Unassembled WGS sequence"/>
</dbReference>
<organism evidence="3 4">
    <name type="scientific">Nonomuraea fuscirosea</name>
    <dbReference type="NCBI Taxonomy" id="1291556"/>
    <lineage>
        <taxon>Bacteria</taxon>
        <taxon>Bacillati</taxon>
        <taxon>Actinomycetota</taxon>
        <taxon>Actinomycetes</taxon>
        <taxon>Streptosporangiales</taxon>
        <taxon>Streptosporangiaceae</taxon>
        <taxon>Nonomuraea</taxon>
    </lineage>
</organism>
<dbReference type="OrthoDB" id="157302at2"/>
<evidence type="ECO:0000256" key="1">
    <source>
        <dbReference type="ARBA" id="ARBA00023002"/>
    </source>
</evidence>
<dbReference type="SUPFAM" id="SSF50475">
    <property type="entry name" value="FMN-binding split barrel"/>
    <property type="match status" value="1"/>
</dbReference>
<dbReference type="PANTHER" id="PTHR35176">
    <property type="entry name" value="HEME OXYGENASE HI_0854-RELATED"/>
    <property type="match status" value="1"/>
</dbReference>
<feature type="domain" description="Pyridoxamine 5'-phosphate oxidase N-terminal" evidence="2">
    <location>
        <begin position="26"/>
        <end position="123"/>
    </location>
</feature>
<dbReference type="AlphaFoldDB" id="A0A2T0N1U9"/>
<protein>
    <submittedName>
        <fullName evidence="3">Pyridoxamine 5'-phosphate oxidase</fullName>
    </submittedName>
</protein>
<dbReference type="InterPro" id="IPR011576">
    <property type="entry name" value="Pyridox_Oxase_N"/>
</dbReference>
<dbReference type="Gene3D" id="2.30.110.10">
    <property type="entry name" value="Electron Transport, Fmn-binding Protein, Chain A"/>
    <property type="match status" value="1"/>
</dbReference>
<dbReference type="InterPro" id="IPR052019">
    <property type="entry name" value="F420H2_bilvrd_red/Heme_oxyg"/>
</dbReference>
<dbReference type="InterPro" id="IPR012349">
    <property type="entry name" value="Split_barrel_FMN-bd"/>
</dbReference>
<dbReference type="GO" id="GO:0070967">
    <property type="term" value="F:coenzyme F420 binding"/>
    <property type="evidence" value="ECO:0007669"/>
    <property type="project" value="TreeGrafter"/>
</dbReference>
<reference evidence="3 4" key="1">
    <citation type="submission" date="2018-03" db="EMBL/GenBank/DDBJ databases">
        <title>Genomic Encyclopedia of Type Strains, Phase III (KMG-III): the genomes of soil and plant-associated and newly described type strains.</title>
        <authorList>
            <person name="Whitman W."/>
        </authorList>
    </citation>
    <scope>NUCLEOTIDE SEQUENCE [LARGE SCALE GENOMIC DNA]</scope>
    <source>
        <strain evidence="3 4">CGMCC 4.7104</strain>
    </source>
</reference>
<sequence length="160" mass="17401">MDPRTEILHLPAGYRNQEQTVTLAWPEVLARLAAAPSYWLATVRADGRPHVVPVGGVWLDDALHFGGSLETVHERNLRRSGLAAVHLDDAASAVIAEGRAVRVHPAAEQARRLADATRAKYGLDSGPDTYAQGCWSLTPSRAIAWTALATDATRFIWDGR</sequence>
<dbReference type="EMBL" id="PVNG01000006">
    <property type="protein sequence ID" value="PRX65916.1"/>
    <property type="molecule type" value="Genomic_DNA"/>
</dbReference>
<comment type="caution">
    <text evidence="3">The sequence shown here is derived from an EMBL/GenBank/DDBJ whole genome shotgun (WGS) entry which is preliminary data.</text>
</comment>
<accession>A0A2T0N1U9</accession>
<dbReference type="GO" id="GO:0016627">
    <property type="term" value="F:oxidoreductase activity, acting on the CH-CH group of donors"/>
    <property type="evidence" value="ECO:0007669"/>
    <property type="project" value="TreeGrafter"/>
</dbReference>
<keyword evidence="4" id="KW-1185">Reference proteome</keyword>
<dbReference type="Pfam" id="PF01243">
    <property type="entry name" value="PNPOx_N"/>
    <property type="match status" value="1"/>
</dbReference>
<evidence type="ECO:0000259" key="2">
    <source>
        <dbReference type="Pfam" id="PF01243"/>
    </source>
</evidence>
<evidence type="ECO:0000313" key="3">
    <source>
        <dbReference type="EMBL" id="PRX65916.1"/>
    </source>
</evidence>
<keyword evidence="1" id="KW-0560">Oxidoreductase</keyword>
<dbReference type="PANTHER" id="PTHR35176:SF4">
    <property type="entry name" value="PYRIDOXAMINE 5'-PHOSPHATE OXIDASE-RELATED FMN-BINDING"/>
    <property type="match status" value="1"/>
</dbReference>
<gene>
    <name evidence="3" type="ORF">B0I32_10652</name>
</gene>
<name>A0A2T0N1U9_9ACTN</name>
<proteinExistence type="predicted"/>